<evidence type="ECO:0000259" key="5">
    <source>
        <dbReference type="PROSITE" id="PS50848"/>
    </source>
</evidence>
<dbReference type="EMBL" id="CM001273">
    <property type="protein sequence ID" value="EHH30811.1"/>
    <property type="molecule type" value="Genomic_DNA"/>
</dbReference>
<dbReference type="InterPro" id="IPR023393">
    <property type="entry name" value="START-like_dom_sf"/>
</dbReference>
<evidence type="ECO:0000313" key="6">
    <source>
        <dbReference type="EMBL" id="EHH30811.1"/>
    </source>
</evidence>
<dbReference type="InterPro" id="IPR000198">
    <property type="entry name" value="RhoGAP_dom"/>
</dbReference>
<sequence>MPLLDVFWSCFRKVKCFPLLQVKKNAVCWFLWLLLYVSVSGQTGPARLDISEQAKVVAQVDGLWIQQVFPKPRDLAQGWYKGQMRKEIEGTLETVSTIVNSVSYYVHYLEEKLEAVKVYGVTPGKGSGEGIGGPSVKVGKTDMETDPVLEAPVLCFGQSIHRMQNIAFRTAGSHALESAHLDIEIHKPILSLGHLASAPEAEAKRACEWLRATGFPQYVQLFEEGLFPLDIGSVKKNHGFLDEDSLGALCRASSTHLGHILSQKAGPFISESPKSLEAESGVQARTCGLGFSDLTLQCLSQNEDSEEEEQCTISSHWAFQQESKCWSPMGSSDLLAPPSPGLPVTSSCESVLTELSATSLPVITVSLPPEPADLPLPGCAPSLSDRPFLSPTQGQEGPQDKAKKRHRNRSFLKHLESLRRKEKSGSQQAEPERSPAASEKVSKASSFRSCRGFLSAGFYRAKNWAATSAGGSGANTRKAWEAWPVALFRHPQRIHRGDCLVHVPGDHKPGTFPRSLSIESLCPEDGHRLADWQSGRRWGCEGRRGSCGSTGSHASTYDNLPELYPAEPVMVGVEAEDEDDEDSGGSYAHLDDILQHVWGLQQRVELWSRAMYSDLGPGDEEEEEATSSVQIATVEVKCQAEALSQMEVLAHGESPAWAQAEVQPAVLAPAQASAESEPLAQEETEALALAPAQDNEQEAHSGGEPTFASSLSVEEGHSISDTVASSSELDSSGNSMNEAEAAGPLAGLQASMPRERRDSGVGASLTRPCRKLRWHSFQNSHRPSLNSESLEINRQFAGQINLLHKGSLLRLTAFMEKYTVPHKQGWVWSMPKFMRRNKTPDYRGQHVFGVPPLVHVQRTGQPLPQSIQQAMRYLRSQCLDQVGIFRKSGVKSRIQNLRQMNETSPDNVCYEGQSAYDVADLLKQYFRDLPEPIFTSKLTTTFLQIYQLLPKDQWLAAAQAATLLLPDENREVLQTLLYFLSDIASAEENQMTAGNLAVCLAPSIFHLNVSKKESPSPRIKSKRSLVGRPGPRDLSDNMAATQGLSHMISDCKKLFQVPQDMVLQLCSSYSAAELSPPGPALAELRQAQAAGVSLSLYMEESIQDLLRDAAERFKGWMSVPGPQHTELACRKAPDGHPLRLWKASTEVAAPPAVVLHRVLRERALWDEDLLRAQVLEALMPGVELYHYVTDSMAPHPCRDFVVLRMWRSDLPRGGCLLVSQSLDPEQPVPESGVRALMLTSQYLMEPCGLGRSRLTHICRADLRGRSPDWYNKVFGHLCAMEVAKIRDSFPTLQAVGPETKL</sequence>
<dbReference type="FunFam" id="1.10.555.10:FF:000007">
    <property type="entry name" value="rho GTPase-activating protein 7 isoform X2"/>
    <property type="match status" value="1"/>
</dbReference>
<feature type="compositionally biased region" description="Basic residues" evidence="3">
    <location>
        <begin position="402"/>
        <end position="412"/>
    </location>
</feature>
<dbReference type="SUPFAM" id="SSF55961">
    <property type="entry name" value="Bet v1-like"/>
    <property type="match status" value="1"/>
</dbReference>
<evidence type="ECO:0000256" key="1">
    <source>
        <dbReference type="ARBA" id="ARBA00022468"/>
    </source>
</evidence>
<proteinExistence type="predicted"/>
<feature type="region of interest" description="Disordered" evidence="3">
    <location>
        <begin position="692"/>
        <end position="739"/>
    </location>
</feature>
<feature type="region of interest" description="Disordered" evidence="3">
    <location>
        <begin position="745"/>
        <end position="764"/>
    </location>
</feature>
<keyword evidence="1" id="KW-0343">GTPase activation</keyword>
<dbReference type="InterPro" id="IPR013761">
    <property type="entry name" value="SAM/pointed_sf"/>
</dbReference>
<dbReference type="Gene3D" id="1.10.555.10">
    <property type="entry name" value="Rho GTPase activation protein"/>
    <property type="match status" value="1"/>
</dbReference>
<evidence type="ECO:0000256" key="2">
    <source>
        <dbReference type="ARBA" id="ARBA00022553"/>
    </source>
</evidence>
<dbReference type="CDD" id="cd08907">
    <property type="entry name" value="START_STARD8-like"/>
    <property type="match status" value="1"/>
</dbReference>
<feature type="domain" description="Rho-GAP" evidence="4">
    <location>
        <begin position="851"/>
        <end position="1055"/>
    </location>
</feature>
<protein>
    <submittedName>
        <fullName evidence="6">START domain-containing protein 8</fullName>
    </submittedName>
</protein>
<dbReference type="PANTHER" id="PTHR12659:SF3">
    <property type="entry name" value="STAR-RELATED LIPID TRANSFER PROTEIN 8"/>
    <property type="match status" value="1"/>
</dbReference>
<dbReference type="GO" id="GO:0007165">
    <property type="term" value="P:signal transduction"/>
    <property type="evidence" value="ECO:0007669"/>
    <property type="project" value="InterPro"/>
</dbReference>
<evidence type="ECO:0000256" key="3">
    <source>
        <dbReference type="SAM" id="MobiDB-lite"/>
    </source>
</evidence>
<dbReference type="InterPro" id="IPR002913">
    <property type="entry name" value="START_lipid-bd_dom"/>
</dbReference>
<reference evidence="6" key="1">
    <citation type="journal article" date="2011" name="Nat. Biotechnol.">
        <title>Genome sequencing and comparison of two nonhuman primate animal models, the cynomolgus and Chinese rhesus macaques.</title>
        <authorList>
            <person name="Yan G."/>
            <person name="Zhang G."/>
            <person name="Fang X."/>
            <person name="Zhang Y."/>
            <person name="Li C."/>
            <person name="Ling F."/>
            <person name="Cooper D.N."/>
            <person name="Li Q."/>
            <person name="Li Y."/>
            <person name="van Gool A.J."/>
            <person name="Du H."/>
            <person name="Chen J."/>
            <person name="Chen R."/>
            <person name="Zhang P."/>
            <person name="Huang Z."/>
            <person name="Thompson J.R."/>
            <person name="Meng Y."/>
            <person name="Bai Y."/>
            <person name="Wang J."/>
            <person name="Zhuo M."/>
            <person name="Wang T."/>
            <person name="Huang Y."/>
            <person name="Wei L."/>
            <person name="Li J."/>
            <person name="Wang Z."/>
            <person name="Hu H."/>
            <person name="Yang P."/>
            <person name="Le L."/>
            <person name="Stenson P.D."/>
            <person name="Li B."/>
            <person name="Liu X."/>
            <person name="Ball E.V."/>
            <person name="An N."/>
            <person name="Huang Q."/>
            <person name="Zhang Y."/>
            <person name="Fan W."/>
            <person name="Zhang X."/>
            <person name="Li Y."/>
            <person name="Wang W."/>
            <person name="Katze M.G."/>
            <person name="Su B."/>
            <person name="Nielsen R."/>
            <person name="Yang H."/>
            <person name="Wang J."/>
            <person name="Wang X."/>
            <person name="Wang J."/>
        </authorList>
    </citation>
    <scope>NUCLEOTIDE SEQUENCE [LARGE SCALE GENOMIC DNA]</scope>
    <source>
        <strain evidence="6">CR-5</strain>
    </source>
</reference>
<keyword evidence="2" id="KW-0597">Phosphoprotein</keyword>
<gene>
    <name evidence="6" type="ORF">EGK_20598</name>
</gene>
<feature type="region of interest" description="Disordered" evidence="3">
    <location>
        <begin position="1012"/>
        <end position="1037"/>
    </location>
</feature>
<dbReference type="Proteomes" id="UP000013456">
    <property type="component" value="Chromosome X"/>
</dbReference>
<feature type="region of interest" description="Disordered" evidence="3">
    <location>
        <begin position="373"/>
        <end position="441"/>
    </location>
</feature>
<dbReference type="PANTHER" id="PTHR12659">
    <property type="entry name" value="RHO-TYPE GTPASE ACTIVATING PROTEIN"/>
    <property type="match status" value="1"/>
</dbReference>
<dbReference type="PROSITE" id="PS50238">
    <property type="entry name" value="RHOGAP"/>
    <property type="match status" value="1"/>
</dbReference>
<dbReference type="SMART" id="SM00324">
    <property type="entry name" value="RhoGAP"/>
    <property type="match status" value="1"/>
</dbReference>
<dbReference type="SUPFAM" id="SSF48350">
    <property type="entry name" value="GTPase activation domain, GAP"/>
    <property type="match status" value="1"/>
</dbReference>
<feature type="compositionally biased region" description="Polar residues" evidence="3">
    <location>
        <begin position="719"/>
        <end position="737"/>
    </location>
</feature>
<dbReference type="InterPro" id="IPR008936">
    <property type="entry name" value="Rho_GTPase_activation_prot"/>
</dbReference>
<dbReference type="GO" id="GO:0008289">
    <property type="term" value="F:lipid binding"/>
    <property type="evidence" value="ECO:0007669"/>
    <property type="project" value="InterPro"/>
</dbReference>
<dbReference type="Gene3D" id="3.30.530.20">
    <property type="match status" value="1"/>
</dbReference>
<accession>G7NRT2</accession>
<dbReference type="Pfam" id="PF01852">
    <property type="entry name" value="START"/>
    <property type="match status" value="1"/>
</dbReference>
<dbReference type="Pfam" id="PF00620">
    <property type="entry name" value="RhoGAP"/>
    <property type="match status" value="1"/>
</dbReference>
<name>G7NRT2_MACMU</name>
<evidence type="ECO:0000259" key="4">
    <source>
        <dbReference type="PROSITE" id="PS50238"/>
    </source>
</evidence>
<feature type="domain" description="START" evidence="5">
    <location>
        <begin position="1100"/>
        <end position="1270"/>
    </location>
</feature>
<dbReference type="SUPFAM" id="SSF47769">
    <property type="entry name" value="SAM/Pointed domain"/>
    <property type="match status" value="1"/>
</dbReference>
<dbReference type="GO" id="GO:0005096">
    <property type="term" value="F:GTPase activator activity"/>
    <property type="evidence" value="ECO:0007669"/>
    <property type="project" value="UniProtKB-KW"/>
</dbReference>
<dbReference type="SMART" id="SM00234">
    <property type="entry name" value="START"/>
    <property type="match status" value="1"/>
</dbReference>
<dbReference type="Gene3D" id="1.10.287.2070">
    <property type="match status" value="1"/>
</dbReference>
<dbReference type="PROSITE" id="PS50848">
    <property type="entry name" value="START"/>
    <property type="match status" value="1"/>
</dbReference>
<organism evidence="6">
    <name type="scientific">Macaca mulatta</name>
    <name type="common">Rhesus macaque</name>
    <dbReference type="NCBI Taxonomy" id="9544"/>
    <lineage>
        <taxon>Eukaryota</taxon>
        <taxon>Metazoa</taxon>
        <taxon>Chordata</taxon>
        <taxon>Craniata</taxon>
        <taxon>Vertebrata</taxon>
        <taxon>Euteleostomi</taxon>
        <taxon>Mammalia</taxon>
        <taxon>Eutheria</taxon>
        <taxon>Euarchontoglires</taxon>
        <taxon>Primates</taxon>
        <taxon>Haplorrhini</taxon>
        <taxon>Catarrhini</taxon>
        <taxon>Cercopithecidae</taxon>
        <taxon>Cercopithecinae</taxon>
        <taxon>Macaca</taxon>
    </lineage>
</organism>
<dbReference type="FunFam" id="3.30.530.20:FF:000009">
    <property type="entry name" value="StAR related lipid transfer domain containing 13"/>
    <property type="match status" value="1"/>
</dbReference>